<sequence length="237" mass="25653">MSNAFSNEDVAAAAEVLAESIRRHAAVMVDPDAPVRGALAAIEALRTSARRYEEVIFGTSGWGPVFADLDEDDFDEDDDEHDHDHDHAHNGVGPGTTPPMTITVRARYDYQIPDPDAVIRAGQLARIRSWDGDPHGAEPVTGVGEAIYELFHLSGSTFPALDVPELAPGSGFMTVHQTAAPLEPDDIVGPGVDLEELLISEDEDELLYDLAEPRYATREEAEEASRRLEGDDPAQGV</sequence>
<name>A0A1M7N569_9ACTN</name>
<keyword evidence="3" id="KW-1185">Reference proteome</keyword>
<feature type="compositionally biased region" description="Basic and acidic residues" evidence="1">
    <location>
        <begin position="213"/>
        <end position="230"/>
    </location>
</feature>
<dbReference type="STRING" id="134849.SAMN05443668_102429"/>
<feature type="compositionally biased region" description="Acidic residues" evidence="1">
    <location>
        <begin position="68"/>
        <end position="81"/>
    </location>
</feature>
<dbReference type="OrthoDB" id="5186612at2"/>
<dbReference type="EMBL" id="FRCS01000002">
    <property type="protein sequence ID" value="SHM98734.1"/>
    <property type="molecule type" value="Genomic_DNA"/>
</dbReference>
<evidence type="ECO:0000313" key="2">
    <source>
        <dbReference type="EMBL" id="SHM98734.1"/>
    </source>
</evidence>
<dbReference type="AlphaFoldDB" id="A0A1M7N569"/>
<dbReference type="RefSeq" id="WP_073254175.1">
    <property type="nucleotide sequence ID" value="NZ_FRCS01000002.1"/>
</dbReference>
<feature type="region of interest" description="Disordered" evidence="1">
    <location>
        <begin position="68"/>
        <end position="99"/>
    </location>
</feature>
<reference evidence="2 3" key="1">
    <citation type="submission" date="2016-11" db="EMBL/GenBank/DDBJ databases">
        <authorList>
            <person name="Jaros S."/>
            <person name="Januszkiewicz K."/>
            <person name="Wedrychowicz H."/>
        </authorList>
    </citation>
    <scope>NUCLEOTIDE SEQUENCE [LARGE SCALE GENOMIC DNA]</scope>
    <source>
        <strain evidence="2 3">DSM 46144</strain>
    </source>
</reference>
<proteinExistence type="predicted"/>
<protein>
    <submittedName>
        <fullName evidence="2">Uncharacterized protein</fullName>
    </submittedName>
</protein>
<evidence type="ECO:0000313" key="3">
    <source>
        <dbReference type="Proteomes" id="UP000184440"/>
    </source>
</evidence>
<evidence type="ECO:0000256" key="1">
    <source>
        <dbReference type="SAM" id="MobiDB-lite"/>
    </source>
</evidence>
<accession>A0A1M7N569</accession>
<feature type="region of interest" description="Disordered" evidence="1">
    <location>
        <begin position="213"/>
        <end position="237"/>
    </location>
</feature>
<gene>
    <name evidence="2" type="ORF">SAMN05443668_102429</name>
</gene>
<dbReference type="Proteomes" id="UP000184440">
    <property type="component" value="Unassembled WGS sequence"/>
</dbReference>
<organism evidence="2 3">
    <name type="scientific">Cryptosporangium aurantiacum</name>
    <dbReference type="NCBI Taxonomy" id="134849"/>
    <lineage>
        <taxon>Bacteria</taxon>
        <taxon>Bacillati</taxon>
        <taxon>Actinomycetota</taxon>
        <taxon>Actinomycetes</taxon>
        <taxon>Cryptosporangiales</taxon>
        <taxon>Cryptosporangiaceae</taxon>
        <taxon>Cryptosporangium</taxon>
    </lineage>
</organism>